<proteinExistence type="predicted"/>
<name>A0A060T002_BLAAD</name>
<dbReference type="AlphaFoldDB" id="A0A060T002"/>
<gene>
    <name evidence="1" type="ORF">GNLVRS02_ARAD1C08756g</name>
</gene>
<organism evidence="1">
    <name type="scientific">Blastobotrys adeninivorans</name>
    <name type="common">Yeast</name>
    <name type="synonym">Arxula adeninivorans</name>
    <dbReference type="NCBI Taxonomy" id="409370"/>
    <lineage>
        <taxon>Eukaryota</taxon>
        <taxon>Fungi</taxon>
        <taxon>Dikarya</taxon>
        <taxon>Ascomycota</taxon>
        <taxon>Saccharomycotina</taxon>
        <taxon>Dipodascomycetes</taxon>
        <taxon>Dipodascales</taxon>
        <taxon>Trichomonascaceae</taxon>
        <taxon>Blastobotrys</taxon>
    </lineage>
</organism>
<reference evidence="1" key="1">
    <citation type="submission" date="2014-02" db="EMBL/GenBank/DDBJ databases">
        <authorList>
            <person name="Genoscope - CEA"/>
        </authorList>
    </citation>
    <scope>NUCLEOTIDE SEQUENCE</scope>
    <source>
        <strain evidence="1">LS3</strain>
    </source>
</reference>
<evidence type="ECO:0000313" key="1">
    <source>
        <dbReference type="EMBL" id="CDP34278.1"/>
    </source>
</evidence>
<dbReference type="EMBL" id="HG937693">
    <property type="protein sequence ID" value="CDP34278.1"/>
    <property type="molecule type" value="Genomic_DNA"/>
</dbReference>
<accession>A0A060T002</accession>
<sequence length="475" mass="55446">MSRISTRLLRLFSPESKTASPVKMRKLEPGTYYVKDPRASKNPLEDFRSLSTSDRDRMGELLGPPRVRNTVVEATVRMIADHFMYYDSMDKALMNEKLERNYGTNGLSQQGPSQGQSNKLMRRKLLRQRAQKFNKHNVDPRELFDLTRQDMKVLGKLSNRQRFAHQAKRRGEVFLHHNVKGYTKKIDRSSAGDVWPWYYRHHETLAKTRMMTKVMEIGDKKNLLRTLATRLVNHREIPDLEVFHQIIKKLQIEGHYRAAQMALKVLRQSYIPLNAYTFAYSLKNAVMFGNRNLFLVYMQVFDLSKDNNPTSGMPMSHPGRTRRSWVVQEDPVRKRQRGFLKSRYFPVGHEQKDALGGLALAYEQLIIGFFKFGHEDYVDPAIRQMIRLQIPIRKGILLTNLKLALRDRDEYRALWTWEYILNNCATLPRELSTSVRELRKKLAIEFKHFDEIIRMRGNIPANATTTKGTGKGKSS</sequence>
<protein>
    <submittedName>
        <fullName evidence="1">ARAD1C08756p</fullName>
    </submittedName>
</protein>
<reference evidence="1" key="2">
    <citation type="submission" date="2014-06" db="EMBL/GenBank/DDBJ databases">
        <title>The complete genome of Blastobotrys (Arxula) adeninivorans LS3 - a yeast of biotechnological interest.</title>
        <authorList>
            <person name="Kunze G."/>
            <person name="Gaillardin C."/>
            <person name="Czernicka M."/>
            <person name="Durrens P."/>
            <person name="Martin T."/>
            <person name="Boer E."/>
            <person name="Gabaldon T."/>
            <person name="Cruz J."/>
            <person name="Talla E."/>
            <person name="Marck C."/>
            <person name="Goffeau A."/>
            <person name="Barbe V."/>
            <person name="Baret P."/>
            <person name="Baronian K."/>
            <person name="Beier S."/>
            <person name="Bleykasten C."/>
            <person name="Bode R."/>
            <person name="Casaregola S."/>
            <person name="Despons L."/>
            <person name="Fairhead C."/>
            <person name="Giersberg M."/>
            <person name="Gierski P."/>
            <person name="Hahnel U."/>
            <person name="Hartmann A."/>
            <person name="Jankowska D."/>
            <person name="Jubin C."/>
            <person name="Jung P."/>
            <person name="Lafontaine I."/>
            <person name="Leh-Louis V."/>
            <person name="Lemaire M."/>
            <person name="Marcet-Houben M."/>
            <person name="Mascher M."/>
            <person name="Morel G."/>
            <person name="Richard G.-F."/>
            <person name="Riechen J."/>
            <person name="Sacerdot C."/>
            <person name="Sarkar A."/>
            <person name="Savel G."/>
            <person name="Schacherer J."/>
            <person name="Sherman D."/>
            <person name="Straub M.-L."/>
            <person name="Stein N."/>
            <person name="Thierry A."/>
            <person name="Trautwein-Schult A."/>
            <person name="Westhof E."/>
            <person name="Worch S."/>
            <person name="Dujon B."/>
            <person name="Souciet J.-L."/>
            <person name="Wincker P."/>
            <person name="Scholz U."/>
            <person name="Neuveglise N."/>
        </authorList>
    </citation>
    <scope>NUCLEOTIDE SEQUENCE</scope>
    <source>
        <strain evidence="1">LS3</strain>
    </source>
</reference>